<evidence type="ECO:0000256" key="7">
    <source>
        <dbReference type="ARBA" id="ARBA00022777"/>
    </source>
</evidence>
<evidence type="ECO:0000256" key="2">
    <source>
        <dbReference type="ARBA" id="ARBA00012513"/>
    </source>
</evidence>
<dbReference type="Proteomes" id="UP000479190">
    <property type="component" value="Unassembled WGS sequence"/>
</dbReference>
<organism evidence="19 20">
    <name type="scientific">Trichogramma brassicae</name>
    <dbReference type="NCBI Taxonomy" id="86971"/>
    <lineage>
        <taxon>Eukaryota</taxon>
        <taxon>Metazoa</taxon>
        <taxon>Ecdysozoa</taxon>
        <taxon>Arthropoda</taxon>
        <taxon>Hexapoda</taxon>
        <taxon>Insecta</taxon>
        <taxon>Pterygota</taxon>
        <taxon>Neoptera</taxon>
        <taxon>Endopterygota</taxon>
        <taxon>Hymenoptera</taxon>
        <taxon>Apocrita</taxon>
        <taxon>Proctotrupomorpha</taxon>
        <taxon>Chalcidoidea</taxon>
        <taxon>Trichogrammatidae</taxon>
        <taxon>Trichogramma</taxon>
    </lineage>
</organism>
<dbReference type="AlphaFoldDB" id="A0A6H5HWM2"/>
<keyword evidence="10" id="KW-0810">Translation regulation</keyword>
<dbReference type="InterPro" id="IPR018391">
    <property type="entry name" value="PQQ_b-propeller_rpt"/>
</dbReference>
<evidence type="ECO:0000256" key="13">
    <source>
        <dbReference type="ARBA" id="ARBA00023230"/>
    </source>
</evidence>
<keyword evidence="13" id="KW-0834">Unfolded protein response</keyword>
<evidence type="ECO:0000256" key="5">
    <source>
        <dbReference type="ARBA" id="ARBA00022679"/>
    </source>
</evidence>
<keyword evidence="17" id="KW-0732">Signal</keyword>
<evidence type="ECO:0000256" key="12">
    <source>
        <dbReference type="ARBA" id="ARBA00023180"/>
    </source>
</evidence>
<evidence type="ECO:0000256" key="16">
    <source>
        <dbReference type="SAM" id="MobiDB-lite"/>
    </source>
</evidence>
<accession>A0A6H5HWM2</accession>
<evidence type="ECO:0000256" key="1">
    <source>
        <dbReference type="ARBA" id="ARBA00004115"/>
    </source>
</evidence>
<comment type="similarity">
    <text evidence="14">Belongs to the protein kinase superfamily. Ser/Thr protein kinase family. GCN2 subfamily.</text>
</comment>
<evidence type="ECO:0000256" key="8">
    <source>
        <dbReference type="ARBA" id="ARBA00022824"/>
    </source>
</evidence>
<evidence type="ECO:0000256" key="6">
    <source>
        <dbReference type="ARBA" id="ARBA00022741"/>
    </source>
</evidence>
<feature type="signal peptide" evidence="17">
    <location>
        <begin position="1"/>
        <end position="16"/>
    </location>
</feature>
<protein>
    <recommendedName>
        <fullName evidence="2">non-specific serine/threonine protein kinase</fullName>
        <ecNumber evidence="2">2.7.11.1</ecNumber>
    </recommendedName>
    <alternativeName>
        <fullName evidence="15">PRKR-like endoplasmic reticulum kinase</fullName>
    </alternativeName>
</protein>
<dbReference type="PROSITE" id="PS00108">
    <property type="entry name" value="PROTEIN_KINASE_ST"/>
    <property type="match status" value="1"/>
</dbReference>
<reference evidence="19 20" key="1">
    <citation type="submission" date="2020-02" db="EMBL/GenBank/DDBJ databases">
        <authorList>
            <person name="Ferguson B K."/>
        </authorList>
    </citation>
    <scope>NUCLEOTIDE SEQUENCE [LARGE SCALE GENOMIC DNA]</scope>
</reference>
<keyword evidence="8" id="KW-0256">Endoplasmic reticulum</keyword>
<dbReference type="EC" id="2.7.11.1" evidence="2"/>
<dbReference type="Gene3D" id="2.130.10.10">
    <property type="entry name" value="YVTN repeat-like/Quinoprotein amine dehydrogenase"/>
    <property type="match status" value="1"/>
</dbReference>
<comment type="subcellular location">
    <subcellularLocation>
        <location evidence="1">Endoplasmic reticulum membrane</location>
        <topology evidence="1">Single-pass type I membrane protein</topology>
    </subcellularLocation>
</comment>
<evidence type="ECO:0000256" key="4">
    <source>
        <dbReference type="ARBA" id="ARBA00022553"/>
    </source>
</evidence>
<dbReference type="GO" id="GO:0005789">
    <property type="term" value="C:endoplasmic reticulum membrane"/>
    <property type="evidence" value="ECO:0007669"/>
    <property type="project" value="UniProtKB-SubCell"/>
</dbReference>
<dbReference type="EMBL" id="CADCXV010000169">
    <property type="protein sequence ID" value="CAB0028667.1"/>
    <property type="molecule type" value="Genomic_DNA"/>
</dbReference>
<feature type="region of interest" description="Disordered" evidence="16">
    <location>
        <begin position="609"/>
        <end position="647"/>
    </location>
</feature>
<dbReference type="SUPFAM" id="SSF56112">
    <property type="entry name" value="Protein kinase-like (PK-like)"/>
    <property type="match status" value="1"/>
</dbReference>
<dbReference type="InterPro" id="IPR050339">
    <property type="entry name" value="CC_SR_Kinase"/>
</dbReference>
<keyword evidence="7" id="KW-0418">Kinase</keyword>
<dbReference type="PROSITE" id="PS50011">
    <property type="entry name" value="PROTEIN_KINASE_DOM"/>
    <property type="match status" value="1"/>
</dbReference>
<evidence type="ECO:0000256" key="9">
    <source>
        <dbReference type="ARBA" id="ARBA00022840"/>
    </source>
</evidence>
<dbReference type="GO" id="GO:0005524">
    <property type="term" value="F:ATP binding"/>
    <property type="evidence" value="ECO:0007669"/>
    <property type="project" value="UniProtKB-KW"/>
</dbReference>
<name>A0A6H5HWM2_9HYME</name>
<dbReference type="SMART" id="SM00220">
    <property type="entry name" value="S_TKc"/>
    <property type="match status" value="1"/>
</dbReference>
<dbReference type="OrthoDB" id="341578at2759"/>
<evidence type="ECO:0000256" key="3">
    <source>
        <dbReference type="ARBA" id="ARBA00022527"/>
    </source>
</evidence>
<keyword evidence="3" id="KW-0723">Serine/threonine-protein kinase</keyword>
<evidence type="ECO:0000256" key="10">
    <source>
        <dbReference type="ARBA" id="ARBA00022845"/>
    </source>
</evidence>
<dbReference type="GO" id="GO:0034976">
    <property type="term" value="P:response to endoplasmic reticulum stress"/>
    <property type="evidence" value="ECO:0007669"/>
    <property type="project" value="UniProtKB-ARBA"/>
</dbReference>
<dbReference type="InterPro" id="IPR008271">
    <property type="entry name" value="Ser/Thr_kinase_AS"/>
</dbReference>
<dbReference type="FunFam" id="1.10.510.10:FF:000251">
    <property type="entry name" value="eukaryotic translation initiation factor 2-alpha kinase 3"/>
    <property type="match status" value="1"/>
</dbReference>
<dbReference type="PANTHER" id="PTHR11042">
    <property type="entry name" value="EUKARYOTIC TRANSLATION INITIATION FACTOR 2-ALPHA KINASE EIF2-ALPHA KINASE -RELATED"/>
    <property type="match status" value="1"/>
</dbReference>
<dbReference type="Gene3D" id="1.10.510.10">
    <property type="entry name" value="Transferase(Phosphotransferase) domain 1"/>
    <property type="match status" value="1"/>
</dbReference>
<sequence length="885" mass="100334">MLLPLLLLLAVNLTNGDVQQLPHCKDQPSVVPETPESSRSLIFVSTLDGKLTALDAAKNGEKRWSLDWNEELLSSSIHRRDLNSNGQWVRLIPSLNGGLYKFDGKNLEAVPVTVDQLLKSSYRYSDNLIFSGGKETRTYGISSATGKVIYECIMRSCVDANNKEEKQEDEDVLVVQRHQHIVRAGEPKTGIERWNFSVGLHDLSIIPKSNSNCNLSSTFNLTIDLRAVVPDGLLTAYKDKNSTIKLWEYKFDAPIVSVWKEDQVIDNGELTQLKELNLFDSVPANPVLDPNYTSNPGLYIGMYAKQLYIQENPYINEHLDSFSKSLVKYPWRPYPVLDKDGSWKNIVYKKPNDVDSTTALSVLYNTEYVNGNGYYLYPRKKIPFAKDNKFNKTERIIRPAKKPSLIDEEIDDTQVQVIIVSLWYWCQSSRERVMREVKALAKLEHHNIVRYFNSWLECPPPKWVEDHDKEWCKKNDFTASDITADSTAVDSSQNIDALSSDAVSVDSAWEALDMNAYVNTSPRSDNKRKNVVKKGGENEREKTEQESEASEDSESVVFEDSIGHKWESNTNDLDDSDESVVFQNSIGHKSESTINDPENFDESIVFQNSTGHKSESTIDDPEDSEQSIVFRNSGGDESISMSNKSENSESIVFANSAGKDSESKRSKSGYSDSIVFAESHDGKSKKSSLSERKSQLNVNLRKRKDSYKPNPKMFLYIQMQLCQRLSLREWLKANKTRNIAKVLNMFLQIIDAVEYVHLQGLIHRDLKPSNIFFALDDKIKIGDFGLVTAMLEGIGADQTQCNTSAGELNIFKKHTAQVGTTLYMSPEQMNGDHYNYKVDIYSLGIILFELLIPFDTEMERVVALSNLRQSTYPDGFATKYPEEVK</sequence>
<keyword evidence="11" id="KW-0346">Stress response</keyword>
<keyword evidence="6" id="KW-0547">Nucleotide-binding</keyword>
<evidence type="ECO:0000256" key="14">
    <source>
        <dbReference type="ARBA" id="ARBA00037982"/>
    </source>
</evidence>
<dbReference type="InterPro" id="IPR011047">
    <property type="entry name" value="Quinoprotein_ADH-like_sf"/>
</dbReference>
<dbReference type="InterPro" id="IPR015943">
    <property type="entry name" value="WD40/YVTN_repeat-like_dom_sf"/>
</dbReference>
<evidence type="ECO:0000256" key="17">
    <source>
        <dbReference type="SAM" id="SignalP"/>
    </source>
</evidence>
<dbReference type="InterPro" id="IPR000719">
    <property type="entry name" value="Prot_kinase_dom"/>
</dbReference>
<evidence type="ECO:0000313" key="20">
    <source>
        <dbReference type="Proteomes" id="UP000479190"/>
    </source>
</evidence>
<dbReference type="InterPro" id="IPR011009">
    <property type="entry name" value="Kinase-like_dom_sf"/>
</dbReference>
<dbReference type="GO" id="GO:0006986">
    <property type="term" value="P:response to unfolded protein"/>
    <property type="evidence" value="ECO:0007669"/>
    <property type="project" value="UniProtKB-KW"/>
</dbReference>
<keyword evidence="9" id="KW-0067">ATP-binding</keyword>
<proteinExistence type="inferred from homology"/>
<dbReference type="Pfam" id="PF00069">
    <property type="entry name" value="Pkinase"/>
    <property type="match status" value="1"/>
</dbReference>
<feature type="chain" id="PRO_5026240610" description="non-specific serine/threonine protein kinase" evidence="17">
    <location>
        <begin position="17"/>
        <end position="885"/>
    </location>
</feature>
<dbReference type="PANTHER" id="PTHR11042:SF91">
    <property type="entry name" value="EUKARYOTIC TRANSLATION INITIATION FACTOR 2-ALPHA KINASE"/>
    <property type="match status" value="1"/>
</dbReference>
<keyword evidence="12" id="KW-0325">Glycoprotein</keyword>
<keyword evidence="4" id="KW-0597">Phosphoprotein</keyword>
<dbReference type="Gene3D" id="3.30.200.20">
    <property type="entry name" value="Phosphorylase Kinase, domain 1"/>
    <property type="match status" value="1"/>
</dbReference>
<dbReference type="GO" id="GO:0005634">
    <property type="term" value="C:nucleus"/>
    <property type="evidence" value="ECO:0007669"/>
    <property type="project" value="TreeGrafter"/>
</dbReference>
<keyword evidence="20" id="KW-1185">Reference proteome</keyword>
<dbReference type="GO" id="GO:0004694">
    <property type="term" value="F:eukaryotic translation initiation factor 2alpha kinase activity"/>
    <property type="evidence" value="ECO:0007669"/>
    <property type="project" value="TreeGrafter"/>
</dbReference>
<keyword evidence="5" id="KW-0808">Transferase</keyword>
<evidence type="ECO:0000256" key="15">
    <source>
        <dbReference type="ARBA" id="ARBA00041500"/>
    </source>
</evidence>
<feature type="domain" description="Protein kinase" evidence="18">
    <location>
        <begin position="625"/>
        <end position="885"/>
    </location>
</feature>
<dbReference type="SUPFAM" id="SSF50998">
    <property type="entry name" value="Quinoprotein alcohol dehydrogenase-like"/>
    <property type="match status" value="1"/>
</dbReference>
<evidence type="ECO:0000259" key="18">
    <source>
        <dbReference type="PROSITE" id="PS50011"/>
    </source>
</evidence>
<dbReference type="SMART" id="SM00564">
    <property type="entry name" value="PQQ"/>
    <property type="match status" value="1"/>
</dbReference>
<evidence type="ECO:0000256" key="11">
    <source>
        <dbReference type="ARBA" id="ARBA00023016"/>
    </source>
</evidence>
<gene>
    <name evidence="19" type="ORF">TBRA_LOCUS812</name>
</gene>
<feature type="compositionally biased region" description="Basic and acidic residues" evidence="16">
    <location>
        <begin position="524"/>
        <end position="545"/>
    </location>
</feature>
<evidence type="ECO:0000313" key="19">
    <source>
        <dbReference type="EMBL" id="CAB0028667.1"/>
    </source>
</evidence>
<feature type="region of interest" description="Disordered" evidence="16">
    <location>
        <begin position="519"/>
        <end position="557"/>
    </location>
</feature>